<protein>
    <recommendedName>
        <fullName evidence="7">BHLH domain-containing protein</fullName>
    </recommendedName>
</protein>
<keyword evidence="3" id="KW-0805">Transcription regulation</keyword>
<feature type="region of interest" description="Disordered" evidence="6">
    <location>
        <begin position="114"/>
        <end position="138"/>
    </location>
</feature>
<dbReference type="GO" id="GO:0005634">
    <property type="term" value="C:nucleus"/>
    <property type="evidence" value="ECO:0007669"/>
    <property type="project" value="UniProtKB-SubCell"/>
</dbReference>
<feature type="compositionally biased region" description="Basic and acidic residues" evidence="6">
    <location>
        <begin position="125"/>
        <end position="138"/>
    </location>
</feature>
<gene>
    <name evidence="8" type="ORF">A4U43_C02F22690</name>
</gene>
<dbReference type="GO" id="GO:0003700">
    <property type="term" value="F:DNA-binding transcription factor activity"/>
    <property type="evidence" value="ECO:0007669"/>
    <property type="project" value="InterPro"/>
</dbReference>
<dbReference type="FunFam" id="4.10.280.10:FF:000004">
    <property type="entry name" value="Basic helix-loop-helix transcription factor"/>
    <property type="match status" value="1"/>
</dbReference>
<feature type="domain" description="BHLH" evidence="7">
    <location>
        <begin position="125"/>
        <end position="174"/>
    </location>
</feature>
<proteinExistence type="inferred from homology"/>
<evidence type="ECO:0000259" key="7">
    <source>
        <dbReference type="PROSITE" id="PS50888"/>
    </source>
</evidence>
<feature type="compositionally biased region" description="Basic and acidic residues" evidence="6">
    <location>
        <begin position="14"/>
        <end position="26"/>
    </location>
</feature>
<dbReference type="EMBL" id="CM007382">
    <property type="protein sequence ID" value="ONK78813.1"/>
    <property type="molecule type" value="Genomic_DNA"/>
</dbReference>
<evidence type="ECO:0000313" key="8">
    <source>
        <dbReference type="EMBL" id="ONK78813.1"/>
    </source>
</evidence>
<dbReference type="InterPro" id="IPR044273">
    <property type="entry name" value="PIF3-like"/>
</dbReference>
<keyword evidence="4" id="KW-0804">Transcription</keyword>
<feature type="region of interest" description="Disordered" evidence="6">
    <location>
        <begin position="1"/>
        <end position="102"/>
    </location>
</feature>
<dbReference type="SUPFAM" id="SSF47459">
    <property type="entry name" value="HLH, helix-loop-helix DNA-binding domain"/>
    <property type="match status" value="1"/>
</dbReference>
<organism evidence="8 9">
    <name type="scientific">Asparagus officinalis</name>
    <name type="common">Garden asparagus</name>
    <dbReference type="NCBI Taxonomy" id="4686"/>
    <lineage>
        <taxon>Eukaryota</taxon>
        <taxon>Viridiplantae</taxon>
        <taxon>Streptophyta</taxon>
        <taxon>Embryophyta</taxon>
        <taxon>Tracheophyta</taxon>
        <taxon>Spermatophyta</taxon>
        <taxon>Magnoliopsida</taxon>
        <taxon>Liliopsida</taxon>
        <taxon>Asparagales</taxon>
        <taxon>Asparagaceae</taxon>
        <taxon>Asparagoideae</taxon>
        <taxon>Asparagus</taxon>
    </lineage>
</organism>
<keyword evidence="5" id="KW-0539">Nucleus</keyword>
<dbReference type="Gramene" id="ONK78813">
    <property type="protein sequence ID" value="ONK78813"/>
    <property type="gene ID" value="A4U43_C02F22690"/>
</dbReference>
<evidence type="ECO:0000256" key="6">
    <source>
        <dbReference type="SAM" id="MobiDB-lite"/>
    </source>
</evidence>
<dbReference type="InterPro" id="IPR036638">
    <property type="entry name" value="HLH_DNA-bd_sf"/>
</dbReference>
<feature type="region of interest" description="Disordered" evidence="6">
    <location>
        <begin position="272"/>
        <end position="310"/>
    </location>
</feature>
<dbReference type="PROSITE" id="PS50888">
    <property type="entry name" value="BHLH"/>
    <property type="match status" value="1"/>
</dbReference>
<accession>A0A5P1FM53</accession>
<reference evidence="9" key="1">
    <citation type="journal article" date="2017" name="Nat. Commun.">
        <title>The asparagus genome sheds light on the origin and evolution of a young Y chromosome.</title>
        <authorList>
            <person name="Harkess A."/>
            <person name="Zhou J."/>
            <person name="Xu C."/>
            <person name="Bowers J.E."/>
            <person name="Van der Hulst R."/>
            <person name="Ayyampalayam S."/>
            <person name="Mercati F."/>
            <person name="Riccardi P."/>
            <person name="McKain M.R."/>
            <person name="Kakrana A."/>
            <person name="Tang H."/>
            <person name="Ray J."/>
            <person name="Groenendijk J."/>
            <person name="Arikit S."/>
            <person name="Mathioni S.M."/>
            <person name="Nakano M."/>
            <person name="Shan H."/>
            <person name="Telgmann-Rauber A."/>
            <person name="Kanno A."/>
            <person name="Yue Z."/>
            <person name="Chen H."/>
            <person name="Li W."/>
            <person name="Chen Y."/>
            <person name="Xu X."/>
            <person name="Zhang Y."/>
            <person name="Luo S."/>
            <person name="Chen H."/>
            <person name="Gao J."/>
            <person name="Mao Z."/>
            <person name="Pires J.C."/>
            <person name="Luo M."/>
            <person name="Kudrna D."/>
            <person name="Wing R.A."/>
            <person name="Meyers B.C."/>
            <person name="Yi K."/>
            <person name="Kong H."/>
            <person name="Lavrijsen P."/>
            <person name="Sunseri F."/>
            <person name="Falavigna A."/>
            <person name="Ye Y."/>
            <person name="Leebens-Mack J.H."/>
            <person name="Chen G."/>
        </authorList>
    </citation>
    <scope>NUCLEOTIDE SEQUENCE [LARGE SCALE GENOMIC DNA]</scope>
    <source>
        <strain evidence="9">cv. DH0086</strain>
    </source>
</reference>
<feature type="compositionally biased region" description="Basic and acidic residues" evidence="6">
    <location>
        <begin position="91"/>
        <end position="102"/>
    </location>
</feature>
<evidence type="ECO:0000256" key="5">
    <source>
        <dbReference type="ARBA" id="ARBA00023242"/>
    </source>
</evidence>
<dbReference type="Gene3D" id="4.10.280.10">
    <property type="entry name" value="Helix-loop-helix DNA-binding domain"/>
    <property type="match status" value="1"/>
</dbReference>
<dbReference type="AlphaFoldDB" id="A0A5P1FM53"/>
<dbReference type="PANTHER" id="PTHR46807">
    <property type="entry name" value="TRANSCRIPTION FACTOR PIF3"/>
    <property type="match status" value="1"/>
</dbReference>
<dbReference type="Proteomes" id="UP000243459">
    <property type="component" value="Chromosome 2"/>
</dbReference>
<dbReference type="SMART" id="SM00353">
    <property type="entry name" value="HLH"/>
    <property type="match status" value="1"/>
</dbReference>
<dbReference type="PANTHER" id="PTHR46807:SF1">
    <property type="entry name" value="TRANSCRIPTION FACTOR PIF3"/>
    <property type="match status" value="1"/>
</dbReference>
<evidence type="ECO:0000256" key="4">
    <source>
        <dbReference type="ARBA" id="ARBA00023163"/>
    </source>
</evidence>
<sequence>MSLPKPPKEGITVDESKVICEGESSRKNNKYNTGNADSRSPERVQSSSFAASAALPEKRNEAVVVSSCASLSSSEDAESNDNKHRGKRKHQEGEESGYHSEDLEYESIELKKSLPVQGKSKKRSRAAEVHNLSEKRRRDRINERMRALQELIPNCNKTDKASMLDEAIEYLKSLQMQLQIMAMRSGLCMPPMMMQHMRAPTMAPMGIGMGMGMGLSYGMGMYDVNVSRGCSFIPVQGPQFPCSSIPGSQGVHPSPAGSNNFQMFGIPGTGFPVPLPYRPPSTTTEDAKRSPDATMTVGNQHEQNKTLEKT</sequence>
<dbReference type="InterPro" id="IPR011598">
    <property type="entry name" value="bHLH_dom"/>
</dbReference>
<dbReference type="CDD" id="cd11445">
    <property type="entry name" value="bHLH_AtPIF_like"/>
    <property type="match status" value="1"/>
</dbReference>
<comment type="similarity">
    <text evidence="2">Belongs to the bHLH protein family.</text>
</comment>
<keyword evidence="9" id="KW-1185">Reference proteome</keyword>
<evidence type="ECO:0000256" key="2">
    <source>
        <dbReference type="ARBA" id="ARBA00005510"/>
    </source>
</evidence>
<evidence type="ECO:0000256" key="1">
    <source>
        <dbReference type="ARBA" id="ARBA00004123"/>
    </source>
</evidence>
<feature type="compositionally biased region" description="Low complexity" evidence="6">
    <location>
        <begin position="62"/>
        <end position="74"/>
    </location>
</feature>
<dbReference type="GO" id="GO:0046983">
    <property type="term" value="F:protein dimerization activity"/>
    <property type="evidence" value="ECO:0007669"/>
    <property type="project" value="InterPro"/>
</dbReference>
<dbReference type="OrthoDB" id="648307at2759"/>
<dbReference type="Pfam" id="PF00010">
    <property type="entry name" value="HLH"/>
    <property type="match status" value="1"/>
</dbReference>
<feature type="compositionally biased region" description="Polar residues" evidence="6">
    <location>
        <begin position="30"/>
        <end position="50"/>
    </location>
</feature>
<name>A0A5P1FM53_ASPOF</name>
<comment type="subcellular location">
    <subcellularLocation>
        <location evidence="1">Nucleus</location>
    </subcellularLocation>
</comment>
<evidence type="ECO:0000256" key="3">
    <source>
        <dbReference type="ARBA" id="ARBA00023015"/>
    </source>
</evidence>
<evidence type="ECO:0000313" key="9">
    <source>
        <dbReference type="Proteomes" id="UP000243459"/>
    </source>
</evidence>
<dbReference type="InterPro" id="IPR047265">
    <property type="entry name" value="PIF1-like_bHLH"/>
</dbReference>